<comment type="caution">
    <text evidence="11">The sequence shown here is derived from an EMBL/GenBank/DDBJ whole genome shotgun (WGS) entry which is preliminary data.</text>
</comment>
<dbReference type="InterPro" id="IPR008753">
    <property type="entry name" value="Peptidase_M13_N"/>
</dbReference>
<dbReference type="PROSITE" id="PS51885">
    <property type="entry name" value="NEPRILYSIN"/>
    <property type="match status" value="1"/>
</dbReference>
<feature type="chain" id="PRO_5016411985" evidence="8">
    <location>
        <begin position="25"/>
        <end position="706"/>
    </location>
</feature>
<dbReference type="PANTHER" id="PTHR11733:SF211">
    <property type="entry name" value="OLIGOPEPTIDASE LIPOPROTEIN M13 FAMILY"/>
    <property type="match status" value="1"/>
</dbReference>
<dbReference type="GO" id="GO:0046872">
    <property type="term" value="F:metal ion binding"/>
    <property type="evidence" value="ECO:0007669"/>
    <property type="project" value="UniProtKB-KW"/>
</dbReference>
<reference evidence="11 12" key="1">
    <citation type="submission" date="2018-05" db="EMBL/GenBank/DDBJ databases">
        <authorList>
            <person name="Lanie J.A."/>
            <person name="Ng W.-L."/>
            <person name="Kazmierczak K.M."/>
            <person name="Andrzejewski T.M."/>
            <person name="Davidsen T.M."/>
            <person name="Wayne K.J."/>
            <person name="Tettelin H."/>
            <person name="Glass J.I."/>
            <person name="Rusch D."/>
            <person name="Podicherti R."/>
            <person name="Tsui H.-C.T."/>
            <person name="Winkler M.E."/>
        </authorList>
    </citation>
    <scope>NUCLEOTIDE SEQUENCE [LARGE SCALE GENOMIC DNA]</scope>
    <source>
        <strain evidence="11 12">BUT-10</strain>
    </source>
</reference>
<dbReference type="InterPro" id="IPR018497">
    <property type="entry name" value="Peptidase_M13_C"/>
</dbReference>
<accession>A0A328B8P4</accession>
<keyword evidence="5" id="KW-0862">Zinc</keyword>
<evidence type="ECO:0000259" key="10">
    <source>
        <dbReference type="Pfam" id="PF05649"/>
    </source>
</evidence>
<keyword evidence="2" id="KW-0645">Protease</keyword>
<dbReference type="InterPro" id="IPR000718">
    <property type="entry name" value="Peptidase_M13"/>
</dbReference>
<keyword evidence="3" id="KW-0479">Metal-binding</keyword>
<evidence type="ECO:0000256" key="7">
    <source>
        <dbReference type="SAM" id="MobiDB-lite"/>
    </source>
</evidence>
<name>A0A328B8P4_9CAUL</name>
<protein>
    <submittedName>
        <fullName evidence="11">M13 family peptidase</fullName>
    </submittedName>
</protein>
<dbReference type="Pfam" id="PF05649">
    <property type="entry name" value="Peptidase_M13_N"/>
    <property type="match status" value="1"/>
</dbReference>
<feature type="domain" description="Peptidase M13 N-terminal" evidence="10">
    <location>
        <begin position="65"/>
        <end position="451"/>
    </location>
</feature>
<dbReference type="OrthoDB" id="9775677at2"/>
<evidence type="ECO:0000313" key="12">
    <source>
        <dbReference type="Proteomes" id="UP000249524"/>
    </source>
</evidence>
<feature type="compositionally biased region" description="Pro residues" evidence="7">
    <location>
        <begin position="25"/>
        <end position="41"/>
    </location>
</feature>
<dbReference type="InterPro" id="IPR042089">
    <property type="entry name" value="Peptidase_M13_dom_2"/>
</dbReference>
<dbReference type="InterPro" id="IPR024079">
    <property type="entry name" value="MetalloPept_cat_dom_sf"/>
</dbReference>
<evidence type="ECO:0000256" key="1">
    <source>
        <dbReference type="ARBA" id="ARBA00001947"/>
    </source>
</evidence>
<gene>
    <name evidence="11" type="ORF">DJ019_19440</name>
</gene>
<keyword evidence="8" id="KW-0732">Signal</keyword>
<dbReference type="GO" id="GO:0016485">
    <property type="term" value="P:protein processing"/>
    <property type="evidence" value="ECO:0007669"/>
    <property type="project" value="TreeGrafter"/>
</dbReference>
<dbReference type="RefSeq" id="WP_111278225.1">
    <property type="nucleotide sequence ID" value="NZ_QFYS01000012.1"/>
</dbReference>
<evidence type="ECO:0000256" key="8">
    <source>
        <dbReference type="SAM" id="SignalP"/>
    </source>
</evidence>
<keyword evidence="6" id="KW-0482">Metalloprotease</keyword>
<dbReference type="GO" id="GO:0005886">
    <property type="term" value="C:plasma membrane"/>
    <property type="evidence" value="ECO:0007669"/>
    <property type="project" value="TreeGrafter"/>
</dbReference>
<feature type="signal peptide" evidence="8">
    <location>
        <begin position="1"/>
        <end position="24"/>
    </location>
</feature>
<dbReference type="Pfam" id="PF01431">
    <property type="entry name" value="Peptidase_M13"/>
    <property type="match status" value="1"/>
</dbReference>
<feature type="domain" description="Peptidase M13 C-terminal" evidence="9">
    <location>
        <begin position="503"/>
        <end position="703"/>
    </location>
</feature>
<comment type="cofactor">
    <cofactor evidence="1">
        <name>Zn(2+)</name>
        <dbReference type="ChEBI" id="CHEBI:29105"/>
    </cofactor>
</comment>
<evidence type="ECO:0000256" key="3">
    <source>
        <dbReference type="ARBA" id="ARBA00022723"/>
    </source>
</evidence>
<dbReference type="Gene3D" id="3.40.390.10">
    <property type="entry name" value="Collagenase (Catalytic Domain)"/>
    <property type="match status" value="1"/>
</dbReference>
<organism evidence="11 12">
    <name type="scientific">Phenylobacterium kunshanense</name>
    <dbReference type="NCBI Taxonomy" id="1445034"/>
    <lineage>
        <taxon>Bacteria</taxon>
        <taxon>Pseudomonadati</taxon>
        <taxon>Pseudomonadota</taxon>
        <taxon>Alphaproteobacteria</taxon>
        <taxon>Caulobacterales</taxon>
        <taxon>Caulobacteraceae</taxon>
        <taxon>Phenylobacterium</taxon>
    </lineage>
</organism>
<sequence length="706" mass="77383">MTVRSAWLAAASAAVLVSACATPAAPPPPAAMAEAPPPAAPQRPKAQVGEFGFDVSGMDTGVVAGDDFFRHAVGKWVDRTEIPADRSNLTSFAIIAEKAAARTRTIIEDPANAEAPAGSEARKIGDYFSSFMDEARIEQLGAAPLKPELDAIGAIRTRQDLSRILGATIRADTDALNATNFYTERPFGLWVAEDLDDTTKYRAYLMQGGLGLPDREYYLADSARFVEVRGKYQAHVAAMLKLAGYPDPEAAAGRVVALETAIARTHVSVDESSDVSKSNTVWTRAELAKKAPGLDWDAFLAGAGLADQSRFGAWQAPAIAGMSKLTASQPLQAWRDYLAFHAVERGAPFLSKAFVDEHFAFNGQVLNGTPQQRDRWKRGVDFTSAALGEAIGKQYVQRHFPPEYKAQAEEMAKNVLTAFGQRIDKLEWMTPETKAEARKKLANFRVYVGYPDAWRDYSGLEIAPGDAYGNWRRASLFEYRRNVAKLGKPVDRKEWFMTPQTVNALFAPSQNSIIFPAAILEPTFFDPNADAAVNYGAIGGVIGHEVSHGFDDLGAQFDADGNLRNWWRPEDLARFKAETKKLADQYSAYEPLPGLHFNGQQVLGENIADVAGLAAAYDAYHLSLKGAPAPVLGGLSADQRFFLGWAQNYRSKFREAALRRQIVTGVHSPGPWRAVTVRNLDAWYPAFEVKEGQKLYLAPSDRVKIW</sequence>
<keyword evidence="12" id="KW-1185">Reference proteome</keyword>
<dbReference type="PROSITE" id="PS51257">
    <property type="entry name" value="PROKAR_LIPOPROTEIN"/>
    <property type="match status" value="1"/>
</dbReference>
<feature type="region of interest" description="Disordered" evidence="7">
    <location>
        <begin position="25"/>
        <end position="46"/>
    </location>
</feature>
<evidence type="ECO:0000313" key="11">
    <source>
        <dbReference type="EMBL" id="RAK62306.1"/>
    </source>
</evidence>
<keyword evidence="4" id="KW-0378">Hydrolase</keyword>
<evidence type="ECO:0000256" key="5">
    <source>
        <dbReference type="ARBA" id="ARBA00022833"/>
    </source>
</evidence>
<dbReference type="Proteomes" id="UP000249524">
    <property type="component" value="Unassembled WGS sequence"/>
</dbReference>
<dbReference type="SUPFAM" id="SSF55486">
    <property type="entry name" value="Metalloproteases ('zincins'), catalytic domain"/>
    <property type="match status" value="1"/>
</dbReference>
<dbReference type="GO" id="GO:0004222">
    <property type="term" value="F:metalloendopeptidase activity"/>
    <property type="evidence" value="ECO:0007669"/>
    <property type="project" value="InterPro"/>
</dbReference>
<dbReference type="CDD" id="cd08662">
    <property type="entry name" value="M13"/>
    <property type="match status" value="1"/>
</dbReference>
<proteinExistence type="predicted"/>
<dbReference type="EMBL" id="QFYS01000012">
    <property type="protein sequence ID" value="RAK62306.1"/>
    <property type="molecule type" value="Genomic_DNA"/>
</dbReference>
<dbReference type="AlphaFoldDB" id="A0A328B8P4"/>
<evidence type="ECO:0000256" key="4">
    <source>
        <dbReference type="ARBA" id="ARBA00022801"/>
    </source>
</evidence>
<evidence type="ECO:0000259" key="9">
    <source>
        <dbReference type="Pfam" id="PF01431"/>
    </source>
</evidence>
<dbReference type="PANTHER" id="PTHR11733">
    <property type="entry name" value="ZINC METALLOPROTEASE FAMILY M13 NEPRILYSIN-RELATED"/>
    <property type="match status" value="1"/>
</dbReference>
<evidence type="ECO:0000256" key="2">
    <source>
        <dbReference type="ARBA" id="ARBA00022670"/>
    </source>
</evidence>
<dbReference type="Gene3D" id="1.10.1380.10">
    <property type="entry name" value="Neutral endopeptidase , domain2"/>
    <property type="match status" value="1"/>
</dbReference>
<evidence type="ECO:0000256" key="6">
    <source>
        <dbReference type="ARBA" id="ARBA00023049"/>
    </source>
</evidence>
<dbReference type="PRINTS" id="PR00786">
    <property type="entry name" value="NEPRILYSIN"/>
</dbReference>